<dbReference type="HOGENOM" id="CLU_009665_8_0_1"/>
<dbReference type="InterPro" id="IPR000689">
    <property type="entry name" value="UbQ_mOase_COQ6"/>
</dbReference>
<evidence type="ECO:0000256" key="9">
    <source>
        <dbReference type="ARBA" id="ARBA00023128"/>
    </source>
</evidence>
<dbReference type="SUPFAM" id="SSF51905">
    <property type="entry name" value="FAD/NAD(P)-binding domain"/>
    <property type="match status" value="1"/>
</dbReference>
<dbReference type="NCBIfam" id="TIGR01988">
    <property type="entry name" value="Ubi-OHases"/>
    <property type="match status" value="1"/>
</dbReference>
<evidence type="ECO:0000313" key="15">
    <source>
        <dbReference type="Proteomes" id="UP000007148"/>
    </source>
</evidence>
<sequence length="660" mass="71418">MFRESFLRPTEPACAVAIESKRAIYTFNLTSVNAPDASSTRNGLYSQTYASTASVQDYDVVIVGGGPVGLALACALVSPLRRDSSLRVALIEASDLSAVRKWQPEGDSFSNRVSSITNASREFLQGIGAWDLVDESRTMAIEEMQVWDGVSDARIEFGEATLPSGRGLEMARLTENLNLQRALLRRLDNLSSPTFTILDKTKVSSIVPDTERSTWPVVHLHPSQSSGVAHQAPERREQTSPLPLRARLLVGADGPSSPVRAFSKIETYGWSYDARAIVATMVHDGNLLTSFGTPRNTTTAYQRFLPTGPIAFLPLSTTRASLVWSTTPELAQALLDAGDDVLARMVNAAFRLPDLSMRYLHQFILDRWHAAVPEVVGADGKMSKKGYLGVDEIEGEIRWRERAHSIDASSALSSLPDATTRTSSGMIPSADAEFYPPLVGHIQARSAASFPLRMAHAERYLGQGVRTALIGDAAHTTHPLAGQGLNLGLGDCQSLANAIHTAHSLGQDVGSFTALESYPRQRYLVNHGMLSAVDKLKKLYGTRNGPIVWARSVGLETINELDGLKRMFMGVAGADGDADRVVRRRTPDRDIGRSENREGISTASAEAASGHSSLGNREEVVSRLESTSHGVPTWAGMLASAVEGVAGMVDVGTRILRQRF</sequence>
<dbReference type="OrthoDB" id="683240at2759"/>
<keyword evidence="4 11" id="KW-0831">Ubiquinone biosynthesis</keyword>
<comment type="subunit">
    <text evidence="11">Component of a multi-subunit COQ enzyme complex, composed of at least COQ3, COQ4, COQ5, COQ6, COQ7 and COQ9.</text>
</comment>
<gene>
    <name evidence="11" type="primary">COQ6</name>
    <name evidence="14" type="ORF">PIIN_06620</name>
</gene>
<dbReference type="InterPro" id="IPR018168">
    <property type="entry name" value="Ubi_Hdrlase_CS"/>
</dbReference>
<dbReference type="GO" id="GO:0031314">
    <property type="term" value="C:extrinsic component of mitochondrial inner membrane"/>
    <property type="evidence" value="ECO:0007669"/>
    <property type="project" value="UniProtKB-UniRule"/>
</dbReference>
<dbReference type="GO" id="GO:0120538">
    <property type="term" value="F:2-methoxy-6-polyprenolphenol 4-hydroxylase activity"/>
    <property type="evidence" value="ECO:0007669"/>
    <property type="project" value="UniProtKB-EC"/>
</dbReference>
<evidence type="ECO:0000256" key="7">
    <source>
        <dbReference type="ARBA" id="ARBA00023002"/>
    </source>
</evidence>
<evidence type="ECO:0000313" key="14">
    <source>
        <dbReference type="EMBL" id="CCA72683.1"/>
    </source>
</evidence>
<name>G4TMY8_SERID</name>
<feature type="compositionally biased region" description="Basic and acidic residues" evidence="12">
    <location>
        <begin position="583"/>
        <end position="598"/>
    </location>
</feature>
<dbReference type="InParanoid" id="G4TMY8"/>
<keyword evidence="6 11" id="KW-0274">FAD</keyword>
<dbReference type="EMBL" id="CAFZ01000177">
    <property type="protein sequence ID" value="CCA72683.1"/>
    <property type="molecule type" value="Genomic_DNA"/>
</dbReference>
<dbReference type="HAMAP" id="MF_03193">
    <property type="entry name" value="COQ6_monooxygenase"/>
    <property type="match status" value="1"/>
</dbReference>
<evidence type="ECO:0000256" key="3">
    <source>
        <dbReference type="ARBA" id="ARBA00022630"/>
    </source>
</evidence>
<organism evidence="14 15">
    <name type="scientific">Serendipita indica (strain DSM 11827)</name>
    <name type="common">Root endophyte fungus</name>
    <name type="synonym">Piriformospora indica</name>
    <dbReference type="NCBI Taxonomy" id="1109443"/>
    <lineage>
        <taxon>Eukaryota</taxon>
        <taxon>Fungi</taxon>
        <taxon>Dikarya</taxon>
        <taxon>Basidiomycota</taxon>
        <taxon>Agaricomycotina</taxon>
        <taxon>Agaricomycetes</taxon>
        <taxon>Sebacinales</taxon>
        <taxon>Serendipitaceae</taxon>
        <taxon>Serendipita</taxon>
    </lineage>
</organism>
<keyword evidence="8 11" id="KW-0503">Monooxygenase</keyword>
<dbReference type="InterPro" id="IPR051205">
    <property type="entry name" value="UbiH/COQ6_monooxygenase"/>
</dbReference>
<evidence type="ECO:0000256" key="10">
    <source>
        <dbReference type="ARBA" id="ARBA00023136"/>
    </source>
</evidence>
<evidence type="ECO:0000256" key="8">
    <source>
        <dbReference type="ARBA" id="ARBA00023033"/>
    </source>
</evidence>
<dbReference type="GO" id="GO:0106364">
    <property type="term" value="F:4-hydroxy-3-all-trans-polyprenylbenzoate oxygenase activity"/>
    <property type="evidence" value="ECO:0007669"/>
    <property type="project" value="UniProtKB-EC"/>
</dbReference>
<keyword evidence="10 11" id="KW-0472">Membrane</keyword>
<comment type="subcellular location">
    <subcellularLocation>
        <location evidence="11">Mitochondrion inner membrane</location>
        <topology evidence="11">Peripheral membrane protein</topology>
        <orientation evidence="11">Matrix side</orientation>
    </subcellularLocation>
</comment>
<dbReference type="EC" id="1.14.15.46" evidence="11"/>
<dbReference type="Gene3D" id="3.50.50.60">
    <property type="entry name" value="FAD/NAD(P)-binding domain"/>
    <property type="match status" value="2"/>
</dbReference>
<dbReference type="FunFam" id="3.50.50.60:FF:000021">
    <property type="entry name" value="Ubiquinone biosynthesis monooxygenase COQ6"/>
    <property type="match status" value="1"/>
</dbReference>
<evidence type="ECO:0000256" key="5">
    <source>
        <dbReference type="ARBA" id="ARBA00022792"/>
    </source>
</evidence>
<dbReference type="UniPathway" id="UPA00232"/>
<reference evidence="14 15" key="1">
    <citation type="journal article" date="2011" name="PLoS Pathog.">
        <title>Endophytic Life Strategies Decoded by Genome and Transcriptome Analyses of the Mutualistic Root Symbiont Piriformospora indica.</title>
        <authorList>
            <person name="Zuccaro A."/>
            <person name="Lahrmann U."/>
            <person name="Guldener U."/>
            <person name="Langen G."/>
            <person name="Pfiffi S."/>
            <person name="Biedenkopf D."/>
            <person name="Wong P."/>
            <person name="Samans B."/>
            <person name="Grimm C."/>
            <person name="Basiewicz M."/>
            <person name="Murat C."/>
            <person name="Martin F."/>
            <person name="Kogel K.H."/>
        </authorList>
    </citation>
    <scope>NUCLEOTIDE SEQUENCE [LARGE SCALE GENOMIC DNA]</scope>
    <source>
        <strain evidence="14 15">DSM 11827</strain>
    </source>
</reference>
<dbReference type="Pfam" id="PF01494">
    <property type="entry name" value="FAD_binding_3"/>
    <property type="match status" value="1"/>
</dbReference>
<evidence type="ECO:0000256" key="4">
    <source>
        <dbReference type="ARBA" id="ARBA00022688"/>
    </source>
</evidence>
<evidence type="ECO:0000256" key="2">
    <source>
        <dbReference type="ARBA" id="ARBA00005349"/>
    </source>
</evidence>
<evidence type="ECO:0000256" key="1">
    <source>
        <dbReference type="ARBA" id="ARBA00001974"/>
    </source>
</evidence>
<dbReference type="PRINTS" id="PR00420">
    <property type="entry name" value="RNGMNOXGNASE"/>
</dbReference>
<dbReference type="FunCoup" id="G4TMY8">
    <property type="interactions" value="260"/>
</dbReference>
<feature type="region of interest" description="Disordered" evidence="12">
    <location>
        <begin position="583"/>
        <end position="625"/>
    </location>
</feature>
<comment type="catalytic activity">
    <reaction evidence="11">
        <text>a 2-methoxy-6-(all-trans-polyprenyl)phenol + 2 reduced [2Fe-2S]-[ferredoxin] + O2 + 2 H(+) = a 2-methoxy-6-(all-trans-polyprenyl)benzene-1,4-diol + 2 oxidized [2Fe-2S]-[ferredoxin] + H2O</text>
        <dbReference type="Rhea" id="RHEA:81183"/>
        <dbReference type="Rhea" id="RHEA-COMP:9551"/>
        <dbReference type="Rhea" id="RHEA-COMP:10000"/>
        <dbReference type="Rhea" id="RHEA-COMP:10001"/>
        <dbReference type="Rhea" id="RHEA-COMP:10858"/>
        <dbReference type="ChEBI" id="CHEBI:15377"/>
        <dbReference type="ChEBI" id="CHEBI:15378"/>
        <dbReference type="ChEBI" id="CHEBI:15379"/>
        <dbReference type="ChEBI" id="CHEBI:33737"/>
        <dbReference type="ChEBI" id="CHEBI:33738"/>
        <dbReference type="ChEBI" id="CHEBI:62731"/>
        <dbReference type="ChEBI" id="CHEBI:84166"/>
        <dbReference type="EC" id="1.14.15.46"/>
    </reaction>
</comment>
<feature type="domain" description="FAD-binding" evidence="13">
    <location>
        <begin position="443"/>
        <end position="525"/>
    </location>
</feature>
<keyword evidence="5 11" id="KW-0999">Mitochondrion inner membrane</keyword>
<keyword evidence="7 11" id="KW-0560">Oxidoreductase</keyword>
<dbReference type="PANTHER" id="PTHR43876:SF7">
    <property type="entry name" value="UBIQUINONE BIOSYNTHESIS MONOOXYGENASE COQ6, MITOCHONDRIAL"/>
    <property type="match status" value="1"/>
</dbReference>
<evidence type="ECO:0000256" key="11">
    <source>
        <dbReference type="HAMAP-Rule" id="MF_03193"/>
    </source>
</evidence>
<comment type="function">
    <text evidence="11">FAD-dependent monooxygenase required for two non-consecutive steps during ubiquinone biosynthesis. Required for the C5-ring hydroxylation during ubiquinone biosynthesis by catalyzing the hydroxylation of 4-hydroxy-3-(all-trans-polyprenyl)benzoic acid to 3,4-dihydroxy-5-(all-trans-polyprenyl)benzoic acid. Also acts downstream of coq4, for the C1-hydroxylation during ubiquinone biosynthesis by catalyzing the hydroxylation of 2-methoxy-6-(all-trans-polyprenyl)phenol to 2-methoxy-6-(all-trans-polyprenyl)benzene-1,4-diol. The electrons required for the hydroxylation reaction are funneled indirectly to coq6 from NADPH via a ferredoxin/ferredoxin reductase system.</text>
</comment>
<dbReference type="PROSITE" id="PS01304">
    <property type="entry name" value="UBIH"/>
    <property type="match status" value="1"/>
</dbReference>
<keyword evidence="3 11" id="KW-0285">Flavoprotein</keyword>
<accession>G4TMY8</accession>
<dbReference type="InterPro" id="IPR002938">
    <property type="entry name" value="FAD-bd"/>
</dbReference>
<comment type="cofactor">
    <cofactor evidence="1 11">
        <name>FAD</name>
        <dbReference type="ChEBI" id="CHEBI:57692"/>
    </cofactor>
</comment>
<evidence type="ECO:0000256" key="6">
    <source>
        <dbReference type="ARBA" id="ARBA00022827"/>
    </source>
</evidence>
<comment type="pathway">
    <text evidence="11">Cofactor biosynthesis; ubiquinone biosynthesis.</text>
</comment>
<dbReference type="PANTHER" id="PTHR43876">
    <property type="entry name" value="UBIQUINONE BIOSYNTHESIS MONOOXYGENASE COQ6, MITOCHONDRIAL"/>
    <property type="match status" value="1"/>
</dbReference>
<feature type="compositionally biased region" description="Polar residues" evidence="12">
    <location>
        <begin position="599"/>
        <end position="615"/>
    </location>
</feature>
<dbReference type="GO" id="GO:0016712">
    <property type="term" value="F:oxidoreductase activity, acting on paired donors, with incorporation or reduction of molecular oxygen, reduced flavin or flavoprotein as one donor, and incorporation of one atom of oxygen"/>
    <property type="evidence" value="ECO:0007669"/>
    <property type="project" value="UniProtKB-UniRule"/>
</dbReference>
<comment type="similarity">
    <text evidence="2 11">Belongs to the UbiH/COQ6 family.</text>
</comment>
<evidence type="ECO:0000256" key="12">
    <source>
        <dbReference type="SAM" id="MobiDB-lite"/>
    </source>
</evidence>
<comment type="caution">
    <text evidence="14">The sequence shown here is derived from an EMBL/GenBank/DDBJ whole genome shotgun (WGS) entry which is preliminary data.</text>
</comment>
<dbReference type="EC" id="1.14.15.45" evidence="11"/>
<comment type="catalytic activity">
    <reaction evidence="11">
        <text>a 4-hydroxy-3-(all-trans-polyprenyl)benzoate + 2 reduced [2Fe-2S]-[ferredoxin] + O2 + 2 H(+) = a 3,4-dihydroxy-5-(all-trans-polyprenyl)benzoate + 2 oxidized [2Fe-2S]-[ferredoxin] + H2O</text>
        <dbReference type="Rhea" id="RHEA:81195"/>
        <dbReference type="Rhea" id="RHEA-COMP:9514"/>
        <dbReference type="Rhea" id="RHEA-COMP:10000"/>
        <dbReference type="Rhea" id="RHEA-COMP:10001"/>
        <dbReference type="Rhea" id="RHEA-COMP:10930"/>
        <dbReference type="ChEBI" id="CHEBI:15377"/>
        <dbReference type="ChEBI" id="CHEBI:15378"/>
        <dbReference type="ChEBI" id="CHEBI:15379"/>
        <dbReference type="ChEBI" id="CHEBI:33737"/>
        <dbReference type="ChEBI" id="CHEBI:33738"/>
        <dbReference type="ChEBI" id="CHEBI:64694"/>
        <dbReference type="ChEBI" id="CHEBI:78396"/>
        <dbReference type="EC" id="1.14.15.45"/>
    </reaction>
</comment>
<dbReference type="eggNOG" id="KOG3855">
    <property type="taxonomic scope" value="Eukaryota"/>
</dbReference>
<dbReference type="InterPro" id="IPR010971">
    <property type="entry name" value="UbiH/COQ6"/>
</dbReference>
<dbReference type="GO" id="GO:0071949">
    <property type="term" value="F:FAD binding"/>
    <property type="evidence" value="ECO:0007669"/>
    <property type="project" value="InterPro"/>
</dbReference>
<dbReference type="AlphaFoldDB" id="G4TMY8"/>
<keyword evidence="9 11" id="KW-0496">Mitochondrion</keyword>
<dbReference type="STRING" id="1109443.G4TMY8"/>
<dbReference type="OMA" id="AVDHLHW"/>
<keyword evidence="15" id="KW-1185">Reference proteome</keyword>
<proteinExistence type="inferred from homology"/>
<protein>
    <recommendedName>
        <fullName evidence="11">Ubiquinone biosynthesis monooxygenase COQ6, mitochondrial</fullName>
        <ecNumber evidence="11">1.14.15.45</ecNumber>
    </recommendedName>
    <alternativeName>
        <fullName evidence="11">2-methoxy-6-polyprenolphenol 4-hydroxylase</fullName>
        <ecNumber evidence="11">1.14.15.46</ecNumber>
    </alternativeName>
</protein>
<evidence type="ECO:0000259" key="13">
    <source>
        <dbReference type="Pfam" id="PF01494"/>
    </source>
</evidence>
<dbReference type="InterPro" id="IPR036188">
    <property type="entry name" value="FAD/NAD-bd_sf"/>
</dbReference>
<dbReference type="Proteomes" id="UP000007148">
    <property type="component" value="Unassembled WGS sequence"/>
</dbReference>